<name>A0A7S7FQH7_LACRG</name>
<dbReference type="AlphaFoldDB" id="A0A7S7FQH7"/>
<sequence length="273" mass="30595">MTNLNHAGCREVTLADIRPLLETADDWTKGLFANSAATLLGFPKTGPIQFAAAVWQNAYHHHALYFNVIGQSSWLPLLLTKLKKMTDEQDRLQFSTYTAASPLTQRLQRTGFELIRHTAMSHYRKIAAATSNDTVVARSQLSEAQWQAVVRLSYQNYVDAHTANPATMTQTQFEQSLREADPNQPSFLVEGGTILAYVFWFEDEPGELTSAWLGGTGLADTLRLMRAVLPRLQAAFSVVNGEFDDTDSFAWAVYQQLAVPDPHPLMTWQMKLD</sequence>
<protein>
    <submittedName>
        <fullName evidence="1">Uncharacterized protein</fullName>
    </submittedName>
</protein>
<evidence type="ECO:0000313" key="2">
    <source>
        <dbReference type="Proteomes" id="UP000002067"/>
    </source>
</evidence>
<organism evidence="1 2">
    <name type="scientific">Lacticaseibacillus rhamnosus (strain ATCC 53103 / LMG 18243 / GG)</name>
    <name type="common">Lactobacillus rhamnosus</name>
    <dbReference type="NCBI Taxonomy" id="568703"/>
    <lineage>
        <taxon>Bacteria</taxon>
        <taxon>Bacillati</taxon>
        <taxon>Bacillota</taxon>
        <taxon>Bacilli</taxon>
        <taxon>Lactobacillales</taxon>
        <taxon>Lactobacillaceae</taxon>
        <taxon>Lacticaseibacillus</taxon>
    </lineage>
</organism>
<evidence type="ECO:0000313" key="1">
    <source>
        <dbReference type="EMBL" id="BAI42717.1"/>
    </source>
</evidence>
<gene>
    <name evidence="1" type="ordered locus">LRHM_2190</name>
</gene>
<proteinExistence type="predicted"/>
<dbReference type="EMBL" id="AP011548">
    <property type="protein sequence ID" value="BAI42717.1"/>
    <property type="molecule type" value="Genomic_DNA"/>
</dbReference>
<dbReference type="RefSeq" id="WP_014570015.1">
    <property type="nucleotide sequence ID" value="NC_013198.1"/>
</dbReference>
<dbReference type="Proteomes" id="UP000002067">
    <property type="component" value="Chromosome"/>
</dbReference>
<reference evidence="1 2" key="1">
    <citation type="journal article" date="2009" name="J. Bacteriol.">
        <title>Complete genome sequence of the probiotic Lactobacillus rhamnosus ATCC 53103.</title>
        <authorList>
            <person name="Morita H."/>
            <person name="Toh H."/>
            <person name="Oshima K."/>
            <person name="Murakami M."/>
            <person name="Taylor T.D."/>
            <person name="Igimi S."/>
            <person name="Hattori M."/>
        </authorList>
    </citation>
    <scope>NUCLEOTIDE SEQUENCE [LARGE SCALE GENOMIC DNA]</scope>
    <source>
        <strain evidence="2">ATCC 53103 / LMG 18243 / GG [Tokyo]</strain>
    </source>
</reference>
<accession>A0A7S7FQH7</accession>
<dbReference type="KEGG" id="lrh:LGG_02279"/>
<dbReference type="KEGG" id="lrg:LRHM_2190"/>